<evidence type="ECO:0000256" key="5">
    <source>
        <dbReference type="ARBA" id="ARBA00023002"/>
    </source>
</evidence>
<proteinExistence type="inferred from homology"/>
<keyword evidence="6" id="KW-0520">NAD</keyword>
<evidence type="ECO:0000259" key="11">
    <source>
        <dbReference type="Pfam" id="PF00725"/>
    </source>
</evidence>
<comment type="catalytic activity">
    <reaction evidence="10">
        <text>a (3S)-3-hydroxyacyl-CoA + NAD(+) = a 3-oxoacyl-CoA + NADH + H(+)</text>
        <dbReference type="Rhea" id="RHEA:22432"/>
        <dbReference type="ChEBI" id="CHEBI:15378"/>
        <dbReference type="ChEBI" id="CHEBI:57318"/>
        <dbReference type="ChEBI" id="CHEBI:57540"/>
        <dbReference type="ChEBI" id="CHEBI:57945"/>
        <dbReference type="ChEBI" id="CHEBI:90726"/>
        <dbReference type="EC" id="1.1.1.35"/>
    </reaction>
</comment>
<dbReference type="GO" id="GO:0070403">
    <property type="term" value="F:NAD+ binding"/>
    <property type="evidence" value="ECO:0007669"/>
    <property type="project" value="InterPro"/>
</dbReference>
<dbReference type="Gene3D" id="3.40.50.720">
    <property type="entry name" value="NAD(P)-binding Rossmann-like Domain"/>
    <property type="match status" value="1"/>
</dbReference>
<dbReference type="Gene3D" id="3.90.226.10">
    <property type="entry name" value="2-enoyl-CoA Hydratase, Chain A, domain 1"/>
    <property type="match status" value="1"/>
</dbReference>
<dbReference type="Pfam" id="PF02737">
    <property type="entry name" value="3HCDH_N"/>
    <property type="match status" value="1"/>
</dbReference>
<accession>A0A6S6Y6S2</accession>
<dbReference type="InterPro" id="IPR008927">
    <property type="entry name" value="6-PGluconate_DH-like_C_sf"/>
</dbReference>
<comment type="similarity">
    <text evidence="2">In the central section; belongs to the 3-hydroxyacyl-CoA dehydrogenase family.</text>
</comment>
<evidence type="ECO:0000256" key="4">
    <source>
        <dbReference type="ARBA" id="ARBA00022963"/>
    </source>
</evidence>
<evidence type="ECO:0000313" key="14">
    <source>
        <dbReference type="Proteomes" id="UP000515733"/>
    </source>
</evidence>
<organism evidence="13 14">
    <name type="scientific">Denitratisoma oestradiolicum</name>
    <dbReference type="NCBI Taxonomy" id="311182"/>
    <lineage>
        <taxon>Bacteria</taxon>
        <taxon>Pseudomonadati</taxon>
        <taxon>Pseudomonadota</taxon>
        <taxon>Betaproteobacteria</taxon>
        <taxon>Nitrosomonadales</taxon>
        <taxon>Sterolibacteriaceae</taxon>
        <taxon>Denitratisoma</taxon>
    </lineage>
</organism>
<dbReference type="EMBL" id="LR778301">
    <property type="protein sequence ID" value="CAB1368218.1"/>
    <property type="molecule type" value="Genomic_DNA"/>
</dbReference>
<dbReference type="KEGG" id="doe:DENOEST_1053"/>
<dbReference type="FunFam" id="3.40.50.720:FF:000009">
    <property type="entry name" value="Fatty oxidation complex, alpha subunit"/>
    <property type="match status" value="1"/>
</dbReference>
<sequence length="728" mass="77724">MSEVIHVSVDADGIATLLFDRKDNNMNVMDMKFMNELEAAVQQVATDAAIKGAIITSGKPVFAAGADLNEMEASLDRNQDLPLAERVKQNASLSTLLRRLETCGKPVVCAVNGTAMGGGTELALACHYRVVADSKGILLGLPEVQVGLLPGGGGTQRVPRLIGVQASAPVLLEGQALSAEKALKMGLIHKVVPTAELLAEAKRWILEEGDPVQPWDKKGFKVPGGAGAMSPAVGQMMMVSNAMIQAKTFHNLPAPLAILSCMFEGPFLPMDKALAVEAKYFTQLNLDPVSRNMIRTLFINKGKADKLMHRPEGIAKTVYKKIGVVGAGLMGAGIAYHCAKLGVEVVLIDRDQAAADKGKDYSAKRLEKDIAKGRMKQDKADAILTRINATTEYAPLSDVEIVVEAVFEDRAVKADITKKLEAVLPKHAVIASNTSALPITELAEAGQRPENFIGMHFFSPVERMPLVEIIRGKKTSAETLARALDLVQVMKKTPIVVNDGPGFFTSRFIGAYVNESLTMVTEGVNPALIENAAKMAGIPVGPLTVSDEIGLDVAYHGGQQRKKDAGADFKATPTFLLVEKLVGELGRHGRKNGKGFFDYAADGSKKLWAGLGELYPLLPQQPTVDEVKARMLYSQLADAAKAMAEGVLLDPADGDVGSILGVGFPAYLGGPFAMMDTLGIAKVVAECDRLAAAYGEQFAPPQWLRDMARNGQTFYGSTRITPPAAVKA</sequence>
<keyword evidence="4" id="KW-0442">Lipid degradation</keyword>
<evidence type="ECO:0000256" key="2">
    <source>
        <dbReference type="ARBA" id="ARBA00007005"/>
    </source>
</evidence>
<dbReference type="InterPro" id="IPR006108">
    <property type="entry name" value="3HC_DH_C"/>
</dbReference>
<keyword evidence="3" id="KW-0276">Fatty acid metabolism</keyword>
<dbReference type="PANTHER" id="PTHR43612">
    <property type="entry name" value="TRIFUNCTIONAL ENZYME SUBUNIT ALPHA"/>
    <property type="match status" value="1"/>
</dbReference>
<dbReference type="GO" id="GO:0006635">
    <property type="term" value="P:fatty acid beta-oxidation"/>
    <property type="evidence" value="ECO:0007669"/>
    <property type="project" value="UniProtKB-UniPathway"/>
</dbReference>
<evidence type="ECO:0000256" key="3">
    <source>
        <dbReference type="ARBA" id="ARBA00022832"/>
    </source>
</evidence>
<keyword evidence="5" id="KW-0560">Oxidoreductase</keyword>
<dbReference type="RefSeq" id="WP_145772186.1">
    <property type="nucleotide sequence ID" value="NZ_LR778301.1"/>
</dbReference>
<dbReference type="InterPro" id="IPR006176">
    <property type="entry name" value="3-OHacyl-CoA_DH_NAD-bd"/>
</dbReference>
<comment type="pathway">
    <text evidence="1">Lipid metabolism; fatty acid beta-oxidation.</text>
</comment>
<dbReference type="Proteomes" id="UP000515733">
    <property type="component" value="Chromosome"/>
</dbReference>
<dbReference type="SUPFAM" id="SSF51735">
    <property type="entry name" value="NAD(P)-binding Rossmann-fold domains"/>
    <property type="match status" value="1"/>
</dbReference>
<feature type="domain" description="3-hydroxyacyl-CoA dehydrogenase NAD binding" evidence="12">
    <location>
        <begin position="321"/>
        <end position="499"/>
    </location>
</feature>
<evidence type="ECO:0000313" key="13">
    <source>
        <dbReference type="EMBL" id="CAB1368218.1"/>
    </source>
</evidence>
<gene>
    <name evidence="13" type="ORF">DENOEST_1053</name>
</gene>
<dbReference type="SUPFAM" id="SSF48179">
    <property type="entry name" value="6-phosphogluconate dehydrogenase C-terminal domain-like"/>
    <property type="match status" value="2"/>
</dbReference>
<evidence type="ECO:0000256" key="1">
    <source>
        <dbReference type="ARBA" id="ARBA00005005"/>
    </source>
</evidence>
<evidence type="ECO:0000256" key="10">
    <source>
        <dbReference type="ARBA" id="ARBA00049556"/>
    </source>
</evidence>
<feature type="domain" description="3-hydroxyacyl-CoA dehydrogenase C-terminal" evidence="11">
    <location>
        <begin position="502"/>
        <end position="599"/>
    </location>
</feature>
<dbReference type="UniPathway" id="UPA00659"/>
<name>A0A6S6Y6S2_9PROT</name>
<dbReference type="AlphaFoldDB" id="A0A6S6Y6S2"/>
<dbReference type="InterPro" id="IPR029045">
    <property type="entry name" value="ClpP/crotonase-like_dom_sf"/>
</dbReference>
<dbReference type="InterPro" id="IPR036291">
    <property type="entry name" value="NAD(P)-bd_dom_sf"/>
</dbReference>
<dbReference type="Pfam" id="PF00378">
    <property type="entry name" value="ECH_1"/>
    <property type="match status" value="1"/>
</dbReference>
<dbReference type="SUPFAM" id="SSF52096">
    <property type="entry name" value="ClpP/crotonase"/>
    <property type="match status" value="1"/>
</dbReference>
<evidence type="ECO:0000256" key="9">
    <source>
        <dbReference type="ARBA" id="ARBA00023268"/>
    </source>
</evidence>
<dbReference type="GO" id="GO:0016509">
    <property type="term" value="F:long-chain (3S)-3-hydroxyacyl-CoA dehydrogenase (NAD+) activity"/>
    <property type="evidence" value="ECO:0007669"/>
    <property type="project" value="TreeGrafter"/>
</dbReference>
<dbReference type="OrthoDB" id="5287258at2"/>
<evidence type="ECO:0000256" key="8">
    <source>
        <dbReference type="ARBA" id="ARBA00023239"/>
    </source>
</evidence>
<keyword evidence="7" id="KW-0443">Lipid metabolism</keyword>
<dbReference type="CDD" id="cd06558">
    <property type="entry name" value="crotonase-like"/>
    <property type="match status" value="1"/>
</dbReference>
<dbReference type="InterPro" id="IPR050136">
    <property type="entry name" value="FA_oxidation_alpha_subunit"/>
</dbReference>
<reference evidence="13 14" key="1">
    <citation type="submission" date="2020-03" db="EMBL/GenBank/DDBJ databases">
        <authorList>
            <consortium name="Genoscope - CEA"/>
            <person name="William W."/>
        </authorList>
    </citation>
    <scope>NUCLEOTIDE SEQUENCE [LARGE SCALE GENOMIC DNA]</scope>
    <source>
        <strain evidence="14">DSM 16959</strain>
    </source>
</reference>
<evidence type="ECO:0000256" key="6">
    <source>
        <dbReference type="ARBA" id="ARBA00023027"/>
    </source>
</evidence>
<dbReference type="Pfam" id="PF00725">
    <property type="entry name" value="3HCDH"/>
    <property type="match status" value="1"/>
</dbReference>
<keyword evidence="14" id="KW-1185">Reference proteome</keyword>
<evidence type="ECO:0000256" key="7">
    <source>
        <dbReference type="ARBA" id="ARBA00023098"/>
    </source>
</evidence>
<dbReference type="Gene3D" id="1.10.1040.50">
    <property type="match status" value="1"/>
</dbReference>
<protein>
    <submittedName>
        <fullName evidence="13">3-hydroxyacyl-CoA dehydrogenase</fullName>
    </submittedName>
</protein>
<keyword evidence="8" id="KW-0456">Lyase</keyword>
<evidence type="ECO:0000259" key="12">
    <source>
        <dbReference type="Pfam" id="PF02737"/>
    </source>
</evidence>
<dbReference type="InterPro" id="IPR001753">
    <property type="entry name" value="Enoyl-CoA_hydra/iso"/>
</dbReference>
<dbReference type="PANTHER" id="PTHR43612:SF3">
    <property type="entry name" value="TRIFUNCTIONAL ENZYME SUBUNIT ALPHA, MITOCHONDRIAL"/>
    <property type="match status" value="1"/>
</dbReference>
<keyword evidence="9" id="KW-0511">Multifunctional enzyme</keyword>
<dbReference type="GO" id="GO:0004300">
    <property type="term" value="F:enoyl-CoA hydratase activity"/>
    <property type="evidence" value="ECO:0007669"/>
    <property type="project" value="TreeGrafter"/>
</dbReference>